<gene>
    <name evidence="2" type="ORF">EZS26_000434</name>
    <name evidence="3" type="ORF">EZS26_000533</name>
</gene>
<dbReference type="InterPro" id="IPR046911">
    <property type="entry name" value="ABC-3C_CTD9"/>
</dbReference>
<evidence type="ECO:0000259" key="1">
    <source>
        <dbReference type="Pfam" id="PF20285"/>
    </source>
</evidence>
<feature type="domain" description="ABC-three component systems C-terminal" evidence="1">
    <location>
        <begin position="68"/>
        <end position="186"/>
    </location>
</feature>
<organism evidence="3 4">
    <name type="scientific">Candidatus Ordinivivax streblomastigis</name>
    <dbReference type="NCBI Taxonomy" id="2540710"/>
    <lineage>
        <taxon>Bacteria</taxon>
        <taxon>Pseudomonadati</taxon>
        <taxon>Bacteroidota</taxon>
        <taxon>Bacteroidia</taxon>
        <taxon>Bacteroidales</taxon>
        <taxon>Candidatus Ordinivivax</taxon>
    </lineage>
</organism>
<evidence type="ECO:0000313" key="2">
    <source>
        <dbReference type="EMBL" id="KAA6303274.1"/>
    </source>
</evidence>
<evidence type="ECO:0000313" key="4">
    <source>
        <dbReference type="Proteomes" id="UP000324575"/>
    </source>
</evidence>
<dbReference type="EMBL" id="SNRX01000002">
    <property type="protein sequence ID" value="KAA6303274.1"/>
    <property type="molecule type" value="Genomic_DNA"/>
</dbReference>
<dbReference type="Pfam" id="PF20285">
    <property type="entry name" value="CTD9"/>
    <property type="match status" value="1"/>
</dbReference>
<dbReference type="EMBL" id="SNRX01000002">
    <property type="protein sequence ID" value="KAA6303373.1"/>
    <property type="molecule type" value="Genomic_DNA"/>
</dbReference>
<comment type="caution">
    <text evidence="3">The sequence shown here is derived from an EMBL/GenBank/DDBJ whole genome shotgun (WGS) entry which is preliminary data.</text>
</comment>
<sequence length="192" mass="22553">MSQEIHNNNGIQSQLNAGNVEGNVYFVPKTRFAKRFEKLNHEVANDVRYEKIMDSLKYYLTKLDGTLDMPTKLRDGNFNDNEIIRATRRKEKYAKRLEQNRFFESAQWIDSQLFAKIKIEFETHIEPLINNGILKDEILKEVAIKVVSPVLDLINTEGESDEYLNYNAEDIFGMIYYLTGQCHINWKNYDCI</sequence>
<dbReference type="Proteomes" id="UP000324575">
    <property type="component" value="Unassembled WGS sequence"/>
</dbReference>
<name>A0A5M8P4I6_9BACT</name>
<reference evidence="3 4" key="1">
    <citation type="submission" date="2019-03" db="EMBL/GenBank/DDBJ databases">
        <title>Single cell metagenomics reveals metabolic interactions within the superorganism composed of flagellate Streblomastix strix and complex community of Bacteroidetes bacteria on its surface.</title>
        <authorList>
            <person name="Treitli S.C."/>
            <person name="Kolisko M."/>
            <person name="Husnik F."/>
            <person name="Keeling P."/>
            <person name="Hampl V."/>
        </authorList>
    </citation>
    <scope>NUCLEOTIDE SEQUENCE [LARGE SCALE GENOMIC DNA]</scope>
    <source>
        <strain evidence="3">St1</strain>
    </source>
</reference>
<proteinExistence type="predicted"/>
<dbReference type="AlphaFoldDB" id="A0A5M8P4I6"/>
<protein>
    <recommendedName>
        <fullName evidence="1">ABC-three component systems C-terminal domain-containing protein</fullName>
    </recommendedName>
</protein>
<accession>A0A5M8P4I6</accession>
<evidence type="ECO:0000313" key="3">
    <source>
        <dbReference type="EMBL" id="KAA6303373.1"/>
    </source>
</evidence>